<evidence type="ECO:0000313" key="2">
    <source>
        <dbReference type="Proteomes" id="UP000005551"/>
    </source>
</evidence>
<dbReference type="RefSeq" id="WP_009053392.1">
    <property type="nucleotide sequence ID" value="NZ_AJYA01000003.1"/>
</dbReference>
<accession>I5C9R4</accession>
<dbReference type="Proteomes" id="UP000005551">
    <property type="component" value="Unassembled WGS sequence"/>
</dbReference>
<reference evidence="1 2" key="1">
    <citation type="submission" date="2012-05" db="EMBL/GenBank/DDBJ databases">
        <title>Genome sequence of Nitritalea halalkaliphila LW7.</title>
        <authorList>
            <person name="Jangir P.K."/>
            <person name="Singh A."/>
            <person name="Shivaji S."/>
            <person name="Sharma R."/>
        </authorList>
    </citation>
    <scope>NUCLEOTIDE SEQUENCE [LARGE SCALE GENOMIC DNA]</scope>
    <source>
        <strain evidence="1 2">LW7</strain>
    </source>
</reference>
<proteinExistence type="predicted"/>
<comment type="caution">
    <text evidence="1">The sequence shown here is derived from an EMBL/GenBank/DDBJ whole genome shotgun (WGS) entry which is preliminary data.</text>
</comment>
<keyword evidence="2" id="KW-1185">Reference proteome</keyword>
<dbReference type="STRING" id="1189621.A3SI_02351"/>
<dbReference type="AlphaFoldDB" id="I5C9R4"/>
<organism evidence="1 2">
    <name type="scientific">Nitritalea halalkaliphila LW7</name>
    <dbReference type="NCBI Taxonomy" id="1189621"/>
    <lineage>
        <taxon>Bacteria</taxon>
        <taxon>Pseudomonadati</taxon>
        <taxon>Bacteroidota</taxon>
        <taxon>Cytophagia</taxon>
        <taxon>Cytophagales</taxon>
        <taxon>Cyclobacteriaceae</taxon>
        <taxon>Nitritalea</taxon>
    </lineage>
</organism>
<name>I5C9R4_9BACT</name>
<evidence type="ECO:0000313" key="1">
    <source>
        <dbReference type="EMBL" id="EIM78566.1"/>
    </source>
</evidence>
<gene>
    <name evidence="1" type="ORF">A3SI_02351</name>
</gene>
<dbReference type="EMBL" id="AJYA01000003">
    <property type="protein sequence ID" value="EIM78566.1"/>
    <property type="molecule type" value="Genomic_DNA"/>
</dbReference>
<sequence length="307" mass="35307">MKYKLKIEHAQDKSGSIDLQRLVTIAESLRKISEGALQLRLKGLSKAKKTIKLNEALKVSLTGIQEGSTILCLESEKFEKTLPGYQTDFFMLEHQQELPQKTPITLFVESFEEALTNAEESELLDKPLLKELFKFKKSFLKDDEVFSIQNEGSFQNLTLKKSDFRKIQIAEEEIPQPESAVINGIIEELTYSKLKVKIQTNEGIVEGFLSESVNPEEIKTWWGKEATITGTLHYKSGKRTVFEIERIFESQPGDEFFSKKQRHESLEEQIQRQLQEGKQNNPLRMLVGTWPGEETDEEFEAMLNNLD</sequence>
<dbReference type="OrthoDB" id="1425606at2"/>
<protein>
    <submittedName>
        <fullName evidence="1">Uncharacterized protein</fullName>
    </submittedName>
</protein>